<protein>
    <submittedName>
        <fullName evidence="2">DUF411 domain-containing protein</fullName>
    </submittedName>
</protein>
<accession>A0A6I3KII2</accession>
<organism evidence="2 3">
    <name type="scientific">Hyphomicrobium album</name>
    <dbReference type="NCBI Taxonomy" id="2665159"/>
    <lineage>
        <taxon>Bacteria</taxon>
        <taxon>Pseudomonadati</taxon>
        <taxon>Pseudomonadota</taxon>
        <taxon>Alphaproteobacteria</taxon>
        <taxon>Hyphomicrobiales</taxon>
        <taxon>Hyphomicrobiaceae</taxon>
        <taxon>Hyphomicrobium</taxon>
    </lineage>
</organism>
<comment type="caution">
    <text evidence="2">The sequence shown here is derived from an EMBL/GenBank/DDBJ whole genome shotgun (WGS) entry which is preliminary data.</text>
</comment>
<dbReference type="EMBL" id="WMBQ01000001">
    <property type="protein sequence ID" value="MTD93532.1"/>
    <property type="molecule type" value="Genomic_DNA"/>
</dbReference>
<dbReference type="AlphaFoldDB" id="A0A6I3KII2"/>
<proteinExistence type="predicted"/>
<evidence type="ECO:0000313" key="3">
    <source>
        <dbReference type="Proteomes" id="UP000440694"/>
    </source>
</evidence>
<dbReference type="Proteomes" id="UP000440694">
    <property type="component" value="Unassembled WGS sequence"/>
</dbReference>
<sequence length="169" mass="17496">MTVSRRTALHLITAAASISFAPLSRADDSDSARSATTHSADALPMVTVNKDPTCSCCTGWADHLRAEGFPVTEVATSDLKAVKTRLGVPTELAGCHTAEVGGYVIEGHVPAVAIKRLLAERPAATGLAVPGMPAGSPGMGGEPEIYEVTLFHPGGRTSFGRYQGANQLP</sequence>
<evidence type="ECO:0000256" key="1">
    <source>
        <dbReference type="SAM" id="SignalP"/>
    </source>
</evidence>
<dbReference type="Pfam" id="PF04214">
    <property type="entry name" value="DUF411"/>
    <property type="match status" value="1"/>
</dbReference>
<reference evidence="2 3" key="1">
    <citation type="submission" date="2019-11" db="EMBL/GenBank/DDBJ databases">
        <title>Identification of a novel strain.</title>
        <authorList>
            <person name="Xu Q."/>
            <person name="Wang G."/>
        </authorList>
    </citation>
    <scope>NUCLEOTIDE SEQUENCE [LARGE SCALE GENOMIC DNA]</scope>
    <source>
        <strain evidence="3">xq</strain>
    </source>
</reference>
<keyword evidence="1" id="KW-0732">Signal</keyword>
<gene>
    <name evidence="2" type="ORF">GIW81_04190</name>
</gene>
<dbReference type="InterPro" id="IPR007332">
    <property type="entry name" value="DUF411"/>
</dbReference>
<feature type="signal peptide" evidence="1">
    <location>
        <begin position="1"/>
        <end position="26"/>
    </location>
</feature>
<dbReference type="RefSeq" id="WP_154738064.1">
    <property type="nucleotide sequence ID" value="NZ_WMBQ01000001.1"/>
</dbReference>
<keyword evidence="3" id="KW-1185">Reference proteome</keyword>
<evidence type="ECO:0000313" key="2">
    <source>
        <dbReference type="EMBL" id="MTD93532.1"/>
    </source>
</evidence>
<feature type="chain" id="PRO_5026142431" evidence="1">
    <location>
        <begin position="27"/>
        <end position="169"/>
    </location>
</feature>
<name>A0A6I3KII2_9HYPH</name>